<reference evidence="6" key="1">
    <citation type="journal article" date="2014" name="Int. J. Syst. Evol. Microbiol.">
        <title>Complete genome sequence of Corynebacterium casei LMG S-19264T (=DSM 44701T), isolated from a smear-ripened cheese.</title>
        <authorList>
            <consortium name="US DOE Joint Genome Institute (JGI-PGF)"/>
            <person name="Walter F."/>
            <person name="Albersmeier A."/>
            <person name="Kalinowski J."/>
            <person name="Ruckert C."/>
        </authorList>
    </citation>
    <scope>NUCLEOTIDE SEQUENCE</scope>
    <source>
        <strain evidence="6">CGMCC 4.7312</strain>
    </source>
</reference>
<keyword evidence="2" id="KW-0238">DNA-binding</keyword>
<dbReference type="GO" id="GO:0000150">
    <property type="term" value="F:DNA strand exchange activity"/>
    <property type="evidence" value="ECO:0007669"/>
    <property type="project" value="InterPro"/>
</dbReference>
<keyword evidence="3" id="KW-0233">DNA recombination</keyword>
<dbReference type="InterPro" id="IPR006119">
    <property type="entry name" value="Resolv_N"/>
</dbReference>
<dbReference type="AlphaFoldDB" id="A0A917U6K7"/>
<keyword evidence="1" id="KW-0229">DNA integration</keyword>
<dbReference type="Proteomes" id="UP000608890">
    <property type="component" value="Unassembled WGS sequence"/>
</dbReference>
<dbReference type="SMART" id="SM00857">
    <property type="entry name" value="Resolvase"/>
    <property type="match status" value="1"/>
</dbReference>
<evidence type="ECO:0000256" key="4">
    <source>
        <dbReference type="PROSITE-ProRule" id="PRU10137"/>
    </source>
</evidence>
<dbReference type="GO" id="GO:0003677">
    <property type="term" value="F:DNA binding"/>
    <property type="evidence" value="ECO:0007669"/>
    <property type="project" value="UniProtKB-KW"/>
</dbReference>
<dbReference type="FunFam" id="3.40.50.1390:FF:000002">
    <property type="entry name" value="ORF1 in transposon ISC1904"/>
    <property type="match status" value="1"/>
</dbReference>
<evidence type="ECO:0000256" key="1">
    <source>
        <dbReference type="ARBA" id="ARBA00022908"/>
    </source>
</evidence>
<dbReference type="InterPro" id="IPR006118">
    <property type="entry name" value="Recombinase_CS"/>
</dbReference>
<organism evidence="6 7">
    <name type="scientific">Micromonospora sonchi</name>
    <dbReference type="NCBI Taxonomy" id="1763543"/>
    <lineage>
        <taxon>Bacteria</taxon>
        <taxon>Bacillati</taxon>
        <taxon>Actinomycetota</taxon>
        <taxon>Actinomycetes</taxon>
        <taxon>Micromonosporales</taxon>
        <taxon>Micromonosporaceae</taxon>
        <taxon>Micromonospora</taxon>
    </lineage>
</organism>
<dbReference type="InterPro" id="IPR051491">
    <property type="entry name" value="Recombinase/Transposase-rel"/>
</dbReference>
<proteinExistence type="predicted"/>
<accession>A0A917U6K7</accession>
<feature type="active site" description="O-(5'-phospho-DNA)-serine intermediate" evidence="4">
    <location>
        <position position="67"/>
    </location>
</feature>
<dbReference type="PANTHER" id="PTHR36172">
    <property type="match status" value="1"/>
</dbReference>
<dbReference type="PROSITE" id="PS00397">
    <property type="entry name" value="RECOMBINASES_1"/>
    <property type="match status" value="1"/>
</dbReference>
<dbReference type="GO" id="GO:0015074">
    <property type="term" value="P:DNA integration"/>
    <property type="evidence" value="ECO:0007669"/>
    <property type="project" value="UniProtKB-KW"/>
</dbReference>
<name>A0A917U6K7_9ACTN</name>
<keyword evidence="7" id="KW-1185">Reference proteome</keyword>
<evidence type="ECO:0000313" key="7">
    <source>
        <dbReference type="Proteomes" id="UP000608890"/>
    </source>
</evidence>
<feature type="domain" description="Resolvase/invertase-type recombinase catalytic" evidence="5">
    <location>
        <begin position="59"/>
        <end position="159"/>
    </location>
</feature>
<reference evidence="6" key="2">
    <citation type="submission" date="2020-09" db="EMBL/GenBank/DDBJ databases">
        <authorList>
            <person name="Sun Q."/>
            <person name="Zhou Y."/>
        </authorList>
    </citation>
    <scope>NUCLEOTIDE SEQUENCE</scope>
    <source>
        <strain evidence="6">CGMCC 4.7312</strain>
    </source>
</reference>
<dbReference type="Gene3D" id="3.40.50.1390">
    <property type="entry name" value="Resolvase, N-terminal catalytic domain"/>
    <property type="match status" value="1"/>
</dbReference>
<dbReference type="InterPro" id="IPR036162">
    <property type="entry name" value="Resolvase-like_N_sf"/>
</dbReference>
<dbReference type="PROSITE" id="PS51736">
    <property type="entry name" value="RECOMBINASES_3"/>
    <property type="match status" value="1"/>
</dbReference>
<evidence type="ECO:0000256" key="3">
    <source>
        <dbReference type="ARBA" id="ARBA00023172"/>
    </source>
</evidence>
<dbReference type="SUPFAM" id="SSF53041">
    <property type="entry name" value="Resolvase-like"/>
    <property type="match status" value="1"/>
</dbReference>
<dbReference type="PANTHER" id="PTHR36172:SF1">
    <property type="entry name" value="RESOLVASE-RELATED"/>
    <property type="match status" value="1"/>
</dbReference>
<evidence type="ECO:0000259" key="5">
    <source>
        <dbReference type="PROSITE" id="PS51736"/>
    </source>
</evidence>
<dbReference type="EMBL" id="BMNB01000026">
    <property type="protein sequence ID" value="GGM56731.1"/>
    <property type="molecule type" value="Genomic_DNA"/>
</dbReference>
<protein>
    <submittedName>
        <fullName evidence="6">IS607 family transposase</fullName>
    </submittedName>
</protein>
<dbReference type="InterPro" id="IPR048046">
    <property type="entry name" value="Transpos_IS607"/>
</dbReference>
<gene>
    <name evidence="6" type="ORF">GCM10011608_46960</name>
</gene>
<comment type="caution">
    <text evidence="6">The sequence shown here is derived from an EMBL/GenBank/DDBJ whole genome shotgun (WGS) entry which is preliminary data.</text>
</comment>
<evidence type="ECO:0000313" key="6">
    <source>
        <dbReference type="EMBL" id="GGM56731.1"/>
    </source>
</evidence>
<sequence>MSIYSDRVNLKGWAASTGVAYVTARRQYAAGTLSVPTYRVGRLIMVGEPVTGATTDAGQTVVYARVSSADQKTDLDRQVARVTTWATGRGLAVERVVTEVGSALNGHREKFLALLRDPVVTAIVVEHRGRFVRFGAEYVEAALSAQGRRLLVVDPDGVA</sequence>
<dbReference type="Pfam" id="PF00239">
    <property type="entry name" value="Resolvase"/>
    <property type="match status" value="1"/>
</dbReference>
<dbReference type="NCBIfam" id="NF033518">
    <property type="entry name" value="transpos_IS607"/>
    <property type="match status" value="1"/>
</dbReference>
<evidence type="ECO:0000256" key="2">
    <source>
        <dbReference type="ARBA" id="ARBA00023125"/>
    </source>
</evidence>